<proteinExistence type="predicted"/>
<dbReference type="GO" id="GO:0016853">
    <property type="term" value="F:isomerase activity"/>
    <property type="evidence" value="ECO:0007669"/>
    <property type="project" value="UniProtKB-KW"/>
</dbReference>
<dbReference type="PANTHER" id="PTHR23074">
    <property type="entry name" value="AAA DOMAIN-CONTAINING"/>
    <property type="match status" value="1"/>
</dbReference>
<accession>A0A8J9UUH5</accession>
<keyword evidence="7" id="KW-0413">Isomerase</keyword>
<dbReference type="Proteomes" id="UP000838878">
    <property type="component" value="Chromosome 5"/>
</dbReference>
<dbReference type="GO" id="GO:0005524">
    <property type="term" value="F:ATP binding"/>
    <property type="evidence" value="ECO:0007669"/>
    <property type="project" value="UniProtKB-KW"/>
</dbReference>
<dbReference type="AlphaFoldDB" id="A0A8J9UUH5"/>
<keyword evidence="2" id="KW-0963">Cytoplasm</keyword>
<dbReference type="GO" id="GO:0005874">
    <property type="term" value="C:microtubule"/>
    <property type="evidence" value="ECO:0007669"/>
    <property type="project" value="UniProtKB-KW"/>
</dbReference>
<keyword evidence="4" id="KW-0547">Nucleotide-binding</keyword>
<keyword evidence="5" id="KW-0067">ATP-binding</keyword>
<feature type="non-terminal residue" evidence="9">
    <location>
        <position position="388"/>
    </location>
</feature>
<feature type="domain" description="AAA+ ATPase" evidence="8">
    <location>
        <begin position="150"/>
        <end position="284"/>
    </location>
</feature>
<evidence type="ECO:0000256" key="5">
    <source>
        <dbReference type="ARBA" id="ARBA00022840"/>
    </source>
</evidence>
<organism evidence="9 10">
    <name type="scientific">Brenthis ino</name>
    <name type="common">lesser marbled fritillary</name>
    <dbReference type="NCBI Taxonomy" id="405034"/>
    <lineage>
        <taxon>Eukaryota</taxon>
        <taxon>Metazoa</taxon>
        <taxon>Ecdysozoa</taxon>
        <taxon>Arthropoda</taxon>
        <taxon>Hexapoda</taxon>
        <taxon>Insecta</taxon>
        <taxon>Pterygota</taxon>
        <taxon>Neoptera</taxon>
        <taxon>Endopterygota</taxon>
        <taxon>Lepidoptera</taxon>
        <taxon>Glossata</taxon>
        <taxon>Ditrysia</taxon>
        <taxon>Papilionoidea</taxon>
        <taxon>Nymphalidae</taxon>
        <taxon>Heliconiinae</taxon>
        <taxon>Argynnini</taxon>
        <taxon>Brenthis</taxon>
    </lineage>
</organism>
<gene>
    <name evidence="9" type="ORF">BINO364_LOCUS10735</name>
</gene>
<evidence type="ECO:0000259" key="8">
    <source>
        <dbReference type="SMART" id="SM00382"/>
    </source>
</evidence>
<comment type="subcellular location">
    <subcellularLocation>
        <location evidence="1">Cytoplasm</location>
        <location evidence="1">Cytoskeleton</location>
        <location evidence="1">Spindle pole</location>
    </subcellularLocation>
</comment>
<keyword evidence="6" id="KW-0206">Cytoskeleton</keyword>
<name>A0A8J9UUH5_9NEOP</name>
<keyword evidence="3" id="KW-0493">Microtubule</keyword>
<sequence length="388" mass="43882">MLKLFTKDYCSYYLIRFNKQPQFCRKVEEQPVKRPQTRRARAEHIAAVEKIEPDPDLPGTFTVTKLLKENVLDNSEALTSAIETKPLTGLMSTMSQDKKQIVELLYQDIIRPTGVSWDDIIGLDSAKSILMESVVFPVRYPQIFTGLLEPWRGALLHGAPGTGKTMLARAVAGQSGCTFFNITCSTIVNKWRGESEKIVKVLFEMASYYAPSIIFIDEVETLASERGGEHEASRRLKAQLLTELDGIAHRDGIVFLLVNSNMPWEIDSAMLRRLEKRIYIPLPDFNTRVKLFETFLSNKNIELVPKVNFEELAMKTEGYSGSDVKLVCKEALMANVRKMLPNMAGKSQSNRKEKISLSDILTAIEKTKPVSKNLAKKHEDWQKEMGSS</sequence>
<dbReference type="FunFam" id="3.40.50.300:FF:002588">
    <property type="entry name" value="ATPase, AAA family"/>
    <property type="match status" value="1"/>
</dbReference>
<dbReference type="GO" id="GO:0016887">
    <property type="term" value="F:ATP hydrolysis activity"/>
    <property type="evidence" value="ECO:0007669"/>
    <property type="project" value="InterPro"/>
</dbReference>
<evidence type="ECO:0000256" key="4">
    <source>
        <dbReference type="ARBA" id="ARBA00022741"/>
    </source>
</evidence>
<dbReference type="PANTHER" id="PTHR23074:SF78">
    <property type="entry name" value="KATANIN P60 ATPASE-CONTAINING SUBUNIT A-LIKE 2"/>
    <property type="match status" value="1"/>
</dbReference>
<dbReference type="SMART" id="SM00382">
    <property type="entry name" value="AAA"/>
    <property type="match status" value="1"/>
</dbReference>
<dbReference type="Pfam" id="PF00004">
    <property type="entry name" value="AAA"/>
    <property type="match status" value="1"/>
</dbReference>
<reference evidence="9" key="1">
    <citation type="submission" date="2021-12" db="EMBL/GenBank/DDBJ databases">
        <authorList>
            <person name="Martin H S."/>
        </authorList>
    </citation>
    <scope>NUCLEOTIDE SEQUENCE</scope>
</reference>
<dbReference type="GO" id="GO:0000922">
    <property type="term" value="C:spindle pole"/>
    <property type="evidence" value="ECO:0007669"/>
    <property type="project" value="UniProtKB-SubCell"/>
</dbReference>
<dbReference type="Gene3D" id="3.40.50.300">
    <property type="entry name" value="P-loop containing nucleotide triphosphate hydrolases"/>
    <property type="match status" value="1"/>
</dbReference>
<dbReference type="InterPro" id="IPR027417">
    <property type="entry name" value="P-loop_NTPase"/>
</dbReference>
<dbReference type="InterPro" id="IPR041569">
    <property type="entry name" value="AAA_lid_3"/>
</dbReference>
<dbReference type="Gene3D" id="1.10.8.60">
    <property type="match status" value="1"/>
</dbReference>
<evidence type="ECO:0000256" key="7">
    <source>
        <dbReference type="ARBA" id="ARBA00023235"/>
    </source>
</evidence>
<evidence type="ECO:0000313" key="9">
    <source>
        <dbReference type="EMBL" id="CAH0725119.1"/>
    </source>
</evidence>
<evidence type="ECO:0000256" key="3">
    <source>
        <dbReference type="ARBA" id="ARBA00022701"/>
    </source>
</evidence>
<dbReference type="InterPro" id="IPR050304">
    <property type="entry name" value="MT-severing_AAA_ATPase"/>
</dbReference>
<evidence type="ECO:0000256" key="2">
    <source>
        <dbReference type="ARBA" id="ARBA00022490"/>
    </source>
</evidence>
<dbReference type="Pfam" id="PF17862">
    <property type="entry name" value="AAA_lid_3"/>
    <property type="match status" value="1"/>
</dbReference>
<keyword evidence="10" id="KW-1185">Reference proteome</keyword>
<dbReference type="InterPro" id="IPR003593">
    <property type="entry name" value="AAA+_ATPase"/>
</dbReference>
<dbReference type="EMBL" id="OV170225">
    <property type="protein sequence ID" value="CAH0725119.1"/>
    <property type="molecule type" value="Genomic_DNA"/>
</dbReference>
<protein>
    <recommendedName>
        <fullName evidence="8">AAA+ ATPase domain-containing protein</fullName>
    </recommendedName>
</protein>
<evidence type="ECO:0000256" key="1">
    <source>
        <dbReference type="ARBA" id="ARBA00004647"/>
    </source>
</evidence>
<dbReference type="OrthoDB" id="191529at2759"/>
<dbReference type="SUPFAM" id="SSF52540">
    <property type="entry name" value="P-loop containing nucleoside triphosphate hydrolases"/>
    <property type="match status" value="1"/>
</dbReference>
<evidence type="ECO:0000313" key="10">
    <source>
        <dbReference type="Proteomes" id="UP000838878"/>
    </source>
</evidence>
<evidence type="ECO:0000256" key="6">
    <source>
        <dbReference type="ARBA" id="ARBA00023212"/>
    </source>
</evidence>
<dbReference type="InterPro" id="IPR003959">
    <property type="entry name" value="ATPase_AAA_core"/>
</dbReference>